<feature type="chain" id="PRO_5003944659" evidence="1">
    <location>
        <begin position="26"/>
        <end position="176"/>
    </location>
</feature>
<keyword evidence="3" id="KW-1185">Reference proteome</keyword>
<gene>
    <name evidence="2" type="ordered locus">Mesau_03203</name>
</gene>
<dbReference type="HOGENOM" id="CLU_119080_1_0_5"/>
<dbReference type="AlphaFoldDB" id="L0KLL6"/>
<protein>
    <submittedName>
        <fullName evidence="2">Uncharacterized protein</fullName>
    </submittedName>
</protein>
<evidence type="ECO:0000313" key="3">
    <source>
        <dbReference type="Proteomes" id="UP000010998"/>
    </source>
</evidence>
<dbReference type="eggNOG" id="ENOG5032W74">
    <property type="taxonomic scope" value="Bacteria"/>
</dbReference>
<sequence>MIRDFRNGLFVAGAILAACTTFAQAHQEAAETTSGANPLAEKVRAANSRFLDVNAATAEGYAPIPCASGITGGAMGIHYVNGGYLKDDKIDIARPEAVMYEPMTDGTLTLVAVEYITSKGPASLEGQLFNFNSAPNRYGLGEFYELHVWAWKGNPTGTFADMNPKVSCEHAMAPSQ</sequence>
<dbReference type="EMBL" id="CP003358">
    <property type="protein sequence ID" value="AGB45575.1"/>
    <property type="molecule type" value="Genomic_DNA"/>
</dbReference>
<organism evidence="2 3">
    <name type="scientific">Mesorhizobium australicum (strain HAMBI 3006 / LMG 24608 / WSM2073)</name>
    <dbReference type="NCBI Taxonomy" id="754035"/>
    <lineage>
        <taxon>Bacteria</taxon>
        <taxon>Pseudomonadati</taxon>
        <taxon>Pseudomonadota</taxon>
        <taxon>Alphaproteobacteria</taxon>
        <taxon>Hyphomicrobiales</taxon>
        <taxon>Phyllobacteriaceae</taxon>
        <taxon>Mesorhizobium</taxon>
    </lineage>
</organism>
<evidence type="ECO:0000313" key="2">
    <source>
        <dbReference type="EMBL" id="AGB45575.1"/>
    </source>
</evidence>
<keyword evidence="1" id="KW-0732">Signal</keyword>
<proteinExistence type="predicted"/>
<name>L0KLL6_MESAW</name>
<reference evidence="3" key="1">
    <citation type="submission" date="2012-02" db="EMBL/GenBank/DDBJ databases">
        <title>Complete sequence of Mesorhizobium australicum WSM2073.</title>
        <authorList>
            <person name="Lucas S."/>
            <person name="Han J."/>
            <person name="Lapidus A."/>
            <person name="Cheng J.-F."/>
            <person name="Goodwin L."/>
            <person name="Pitluck S."/>
            <person name="Peters L."/>
            <person name="Gu W."/>
            <person name="Detter J.C."/>
            <person name="Han C."/>
            <person name="Tapia R."/>
            <person name="Land M."/>
            <person name="Hauser L."/>
            <person name="Kyrpides N."/>
            <person name="Ivanova N."/>
            <person name="Pagani I."/>
            <person name="Reeve W.G."/>
            <person name="Howieson J.G."/>
            <person name="Tiwari R.P."/>
            <person name="O'Hara G.W."/>
            <person name="Atkins C.A."/>
            <person name="Ronson C.W."/>
            <person name="Nandasena K.G."/>
            <person name="Woyke T."/>
        </authorList>
    </citation>
    <scope>NUCLEOTIDE SEQUENCE [LARGE SCALE GENOMIC DNA]</scope>
    <source>
        <strain evidence="3">LMG 24608 / HAMBI 3006 / WSM2073</strain>
    </source>
</reference>
<dbReference type="PROSITE" id="PS51257">
    <property type="entry name" value="PROKAR_LIPOPROTEIN"/>
    <property type="match status" value="1"/>
</dbReference>
<feature type="signal peptide" evidence="1">
    <location>
        <begin position="1"/>
        <end position="25"/>
    </location>
</feature>
<evidence type="ECO:0000256" key="1">
    <source>
        <dbReference type="SAM" id="SignalP"/>
    </source>
</evidence>
<dbReference type="KEGG" id="mam:Mesau_03203"/>
<dbReference type="GeneID" id="90990575"/>
<dbReference type="STRING" id="754035.Mesau_03203"/>
<dbReference type="RefSeq" id="WP_015316998.1">
    <property type="nucleotide sequence ID" value="NC_019973.1"/>
</dbReference>
<accession>L0KLL6</accession>
<dbReference type="Proteomes" id="UP000010998">
    <property type="component" value="Chromosome"/>
</dbReference>